<dbReference type="PANTHER" id="PTHR36812:SF9">
    <property type="entry name" value="MYB-LIKE PROTEIN X ISOFORM X1"/>
    <property type="match status" value="1"/>
</dbReference>
<feature type="compositionally biased region" description="Low complexity" evidence="1">
    <location>
        <begin position="2787"/>
        <end position="2796"/>
    </location>
</feature>
<evidence type="ECO:0000313" key="2">
    <source>
        <dbReference type="EMBL" id="KZC10766.1"/>
    </source>
</evidence>
<proteinExistence type="predicted"/>
<feature type="compositionally biased region" description="Basic and acidic residues" evidence="1">
    <location>
        <begin position="846"/>
        <end position="861"/>
    </location>
</feature>
<feature type="compositionally biased region" description="Basic residues" evidence="1">
    <location>
        <begin position="2011"/>
        <end position="2063"/>
    </location>
</feature>
<gene>
    <name evidence="2" type="ORF">WN55_02255</name>
</gene>
<dbReference type="EMBL" id="KQ434896">
    <property type="protein sequence ID" value="KZC10766.1"/>
    <property type="molecule type" value="Genomic_DNA"/>
</dbReference>
<feature type="region of interest" description="Disordered" evidence="1">
    <location>
        <begin position="484"/>
        <end position="563"/>
    </location>
</feature>
<feature type="region of interest" description="Disordered" evidence="1">
    <location>
        <begin position="589"/>
        <end position="1041"/>
    </location>
</feature>
<feature type="compositionally biased region" description="Acidic residues" evidence="1">
    <location>
        <begin position="2498"/>
        <end position="2541"/>
    </location>
</feature>
<feature type="compositionally biased region" description="Basic and acidic residues" evidence="1">
    <location>
        <begin position="2072"/>
        <end position="2085"/>
    </location>
</feature>
<evidence type="ECO:0000313" key="3">
    <source>
        <dbReference type="Proteomes" id="UP000076502"/>
    </source>
</evidence>
<feature type="compositionally biased region" description="Basic and acidic residues" evidence="1">
    <location>
        <begin position="677"/>
        <end position="698"/>
    </location>
</feature>
<organism evidence="2 3">
    <name type="scientific">Dufourea novaeangliae</name>
    <name type="common">Sweat bee</name>
    <dbReference type="NCBI Taxonomy" id="178035"/>
    <lineage>
        <taxon>Eukaryota</taxon>
        <taxon>Metazoa</taxon>
        <taxon>Ecdysozoa</taxon>
        <taxon>Arthropoda</taxon>
        <taxon>Hexapoda</taxon>
        <taxon>Insecta</taxon>
        <taxon>Pterygota</taxon>
        <taxon>Neoptera</taxon>
        <taxon>Endopterygota</taxon>
        <taxon>Hymenoptera</taxon>
        <taxon>Apocrita</taxon>
        <taxon>Aculeata</taxon>
        <taxon>Apoidea</taxon>
        <taxon>Anthophila</taxon>
        <taxon>Halictidae</taxon>
        <taxon>Rophitinae</taxon>
        <taxon>Dufourea</taxon>
    </lineage>
</organism>
<feature type="compositionally biased region" description="Low complexity" evidence="1">
    <location>
        <begin position="2557"/>
        <end position="2566"/>
    </location>
</feature>
<feature type="compositionally biased region" description="Polar residues" evidence="1">
    <location>
        <begin position="99"/>
        <end position="119"/>
    </location>
</feature>
<feature type="compositionally biased region" description="Basic and acidic residues" evidence="1">
    <location>
        <begin position="2096"/>
        <end position="2107"/>
    </location>
</feature>
<feature type="region of interest" description="Disordered" evidence="1">
    <location>
        <begin position="2468"/>
        <end position="2573"/>
    </location>
</feature>
<feature type="compositionally biased region" description="Basic and acidic residues" evidence="1">
    <location>
        <begin position="946"/>
        <end position="990"/>
    </location>
</feature>
<name>A0A154PFW0_DUFNO</name>
<evidence type="ECO:0000256" key="1">
    <source>
        <dbReference type="SAM" id="MobiDB-lite"/>
    </source>
</evidence>
<feature type="compositionally biased region" description="Basic and acidic residues" evidence="1">
    <location>
        <begin position="1788"/>
        <end position="1820"/>
    </location>
</feature>
<feature type="compositionally biased region" description="Polar residues" evidence="1">
    <location>
        <begin position="26"/>
        <end position="36"/>
    </location>
</feature>
<feature type="region of interest" description="Disordered" evidence="1">
    <location>
        <begin position="172"/>
        <end position="319"/>
    </location>
</feature>
<feature type="region of interest" description="Disordered" evidence="1">
    <location>
        <begin position="1654"/>
        <end position="1900"/>
    </location>
</feature>
<feature type="compositionally biased region" description="Basic residues" evidence="1">
    <location>
        <begin position="1771"/>
        <end position="1787"/>
    </location>
</feature>
<feature type="region of interest" description="Disordered" evidence="1">
    <location>
        <begin position="1940"/>
        <end position="2107"/>
    </location>
</feature>
<feature type="compositionally biased region" description="Basic and acidic residues" evidence="1">
    <location>
        <begin position="1962"/>
        <end position="1990"/>
    </location>
</feature>
<feature type="region of interest" description="Disordered" evidence="1">
    <location>
        <begin position="82"/>
        <end position="130"/>
    </location>
</feature>
<protein>
    <submittedName>
        <fullName evidence="2">Pollen-specific leucine-rich repeat extensin-like protein 4</fullName>
    </submittedName>
</protein>
<feature type="compositionally biased region" description="Low complexity" evidence="1">
    <location>
        <begin position="598"/>
        <end position="610"/>
    </location>
</feature>
<feature type="compositionally biased region" description="Basic and acidic residues" evidence="1">
    <location>
        <begin position="877"/>
        <end position="903"/>
    </location>
</feature>
<feature type="compositionally biased region" description="Basic and acidic residues" evidence="1">
    <location>
        <begin position="638"/>
        <end position="649"/>
    </location>
</feature>
<feature type="compositionally biased region" description="Basic and acidic residues" evidence="1">
    <location>
        <begin position="1019"/>
        <end position="1041"/>
    </location>
</feature>
<feature type="region of interest" description="Disordered" evidence="1">
    <location>
        <begin position="2439"/>
        <end position="2458"/>
    </location>
</feature>
<feature type="region of interest" description="Disordered" evidence="1">
    <location>
        <begin position="2596"/>
        <end position="2824"/>
    </location>
</feature>
<feature type="compositionally biased region" description="Basic and acidic residues" evidence="1">
    <location>
        <begin position="200"/>
        <end position="319"/>
    </location>
</feature>
<dbReference type="OrthoDB" id="7694755at2759"/>
<dbReference type="PANTHER" id="PTHR36812">
    <property type="entry name" value="NEUROFILAMENT TRIPLET M PROTEIN-LIKE PROTEIN"/>
    <property type="match status" value="1"/>
</dbReference>
<feature type="compositionally biased region" description="Basic residues" evidence="1">
    <location>
        <begin position="724"/>
        <end position="733"/>
    </location>
</feature>
<feature type="compositionally biased region" description="Low complexity" evidence="1">
    <location>
        <begin position="763"/>
        <end position="784"/>
    </location>
</feature>
<feature type="compositionally biased region" description="Low complexity" evidence="1">
    <location>
        <begin position="189"/>
        <end position="199"/>
    </location>
</feature>
<sequence length="2824" mass="323943">EDVYAPEEPTPDIPISLLDIQMPETPESTKGQTSDGDTPRLESPRMLKPVLGKVQAKKRLMAFVNKFNVLPKVPNKTALLQAQSAKVSKTKSGGGKSSQNDSSLNTDSDSVQQFPNRNPGSGKSKKKTEEKILAIEEIRREESKSKMLLAEAMAAASLEEENYVNRNGQSLLENIKSTRERNKQDNVSRKSGSKSSMESKYSERRRYGREDRRDSISRESKDYNSSKERYYKDRDQRRKEKDKRDDTSRYEESRGRKEDERDKKDNEKDKWEEVKEKKGTREKREGIREKKSPSRERSSEVREKKEKERDKDKGKERDTTNFSSWAELKKCGITMDDIMDVRRRDYSDRLSKNRTPEDYLRYFDQMLMLNDCRLKRHGFAAEGLEGPKEYPPESVKVTKRGRPQLFYSENPRVSLFLSHEQILHVVTGDRREKIREICEAEITRDTAEEPEKPTQTRNWYPKAGICKSSEQISWEFPVNVQLPRSKWDSEDEDRSSNDIEKQEEEEEEEQEEKSEMKSDDVERGQKIFSPHSSVTEKDIDNDKEAVNESCATKEIDNDNRQSVTPLLQSAGDEKLASEYEQFMKMVCTDLPTSKEFSPKTITTKSSSPMSYHDFIIETNLPEDNNFTFVEHSGSGKSDQTDTSKEEKLKSNANRQNVEDAPEEVEDRMSSSSSARIEMQDRRKESETTKEKSESDDSRSIPSDWENVRIKVERLSDENSDTREVRKKKRRKKVTSSSESSSTSSSSDSEEETKRRRRKRKSSNNDSSASDSESSESSSSSSDSSSSDDKRKKRRKKKRKAEKRKKKAKRVARTRKKRRRKVSSDSSNSDSSDDRKKKKVTGKKSKEKRERNEKVNDSEDILKAIQKSSLESSPQTKKVKEERKMESRKRSVEKHEIWNKEQELVRSVISESGVISKAHKDDEKRGKTDERYLEEWEVDSVIMTQQKAERISKSGNEKVENVEGDLRKAEKDERSKKDERGKKDDRLKEKPSSIGKEIIHAGSSIDEDIDGKKKKKKDKEKKSSNEFLADWEKSEKQKREKWGETEFDTLNVPSLTQLEREVSKRQLLADEWEVDSLEAVPELMINKKKSGRAAKKVEKEVRYDKKTDTYISIEKETLRESKKRQDRLSAIRIWEEEQEEGEREAMLLMEQKCKRKRDEWDIEEESFLREKGEMEDNIEEKISVIDSIHKEINAATGDIDASVKHDTVAVKKSRKSRWDIASQVEEKMELKAPVMWEEECAEWTKINKFDRKIDKPSLERCDSILLKTKIKDEDVCVDQQARKSTSKSSDFIDLFPRKSQDVDLLETSWASEEHTRSKSRLKGLENSSHRDMFFDKGNEQMSSLGLKEPHTAEQLKDIFEMDVNLIKKNVELYSPSSPALSQKSEGMEEFEDDNSVLLNLRDDLSQDKLKKESSIKSDEESISVSNIPLQIKYREGKYSKSSAMKEEFEDILRMQAEHQPSETMLLTKGTEASLDKLAINEPCPDTNNYKSLRMDIFAEYEPDESRGKLTTKNAEMVSSVGTKGEESTEGKAALKLIPKQLLVRRNNERVKTKLVSDDSIQHAAALLTIQKKLRESHAVRHDMKNVPCDESANEFKIQCDKTSSADISVANIVPTEQTTVTDVKVDSKDLSITVKTSITTKSESPGAVKVDFDRVGDYRSGDKGNIKTEELKKPRCSVRDISDTEAHVRPPSREGRERNRSPGKRENEKRVSDRGKEKRDNKFDDRERNDRRDSRSSRQDYTEKRRSSPSSSRRRRRSISPRTSWERERSRSVSHSHSWSRSRSKSPKRKEESFLNREKRTSRIDEERCRSKMDDRRERSMRSPPRSNTASYNKDHYKKYGSTKDRDDCSRRKYGSMERDRDKEGRPYDPMEVLRERNADSDRHREGRFRGDEPDRSYWPYESENLSREGNELLEPYPNGQNLDLDYDEKSYYRDESIERDIMDGPLRSTSKFTQSRKGRSNLRRDRQWEKDRESLDLDRHGHSRRLEKPQSLRSRFSPQPRRSPSRLSHERFRRGSRSRSRSWSRSRSRSRSRTRSRSRSTSRSRPMRSRSRSRSRSGSRSRTRSTSGSRLRSPDHGLRMTDRLRSSRSPSMGRGRVNERKDEHDNRKIDSCGEVGRRIETIVQSVSGMSRESAVLDSEMHIGDNMDTVGAGFQYTNENEIGNEYYYSENNLTYPPCIDDSATSSPKRLSLDDRLELELGIKKQQDTAGLSSDYADNFGSNVCYSPSPQQQQQILYRQQPTVLQVGNVLQVVPADFNGVPTVRREAPSSSPAPIVRGSSQVVRVGNVLQVVPTSLDWSGGPPASVEQPTGMMYPATVPQPSPVPSTPISVPVPVPVPMPVPVPSMSSSTPVPTLSPAPLPVSVPVPVPVPVALPVVQTAFPRTEVAAPKTTIQPVYNYEAILETRRKEREERKRLREMKRKEKERRRIERINRRALRLLEKNNMRQSDSGQQTSSSLDPAVLKALRETDEQGEVEEQSALAIPEKGEEASVAPPPAPAEEEDVVADDDEEEEEEDEAEVDDDEEDEEEAEDDEEEDEEDDEKSSSRISNRRSEVDETATATTSEASKVQVEMEAKEWLELPPPPLKGILVAPGFRRSLVPNGNLDDMSTPENESDDNTDKESSEMDRIMEFNKDETGDTKSGKLRIQIKAKSKSSKLGMRKQRSKKSVQFADGIKPGEGTSPSGGEGDMPSPPPPTTVITRDGIREVRRSSSRKSRKQEKRTRPPKAKKKVKKPRVTPLTAMMMDDSDELDDRSPPPPPPGSPPPPHLWPSYLSAYNSTNRPSEAQSTSSTVSNTVQAPPPPTPLPLLVPPPPLNYTIQPCSKA</sequence>
<feature type="compositionally biased region" description="Basic and acidic residues" evidence="1">
    <location>
        <begin position="705"/>
        <end position="723"/>
    </location>
</feature>
<feature type="compositionally biased region" description="Basic and acidic residues" evidence="1">
    <location>
        <begin position="513"/>
        <end position="525"/>
    </location>
</feature>
<feature type="non-terminal residue" evidence="2">
    <location>
        <position position="2824"/>
    </location>
</feature>
<feature type="compositionally biased region" description="Basic and acidic residues" evidence="1">
    <location>
        <begin position="176"/>
        <end position="188"/>
    </location>
</feature>
<feature type="compositionally biased region" description="Basic residues" evidence="1">
    <location>
        <begin position="2710"/>
        <end position="2735"/>
    </location>
</feature>
<feature type="compositionally biased region" description="Polar residues" evidence="1">
    <location>
        <begin position="865"/>
        <end position="875"/>
    </location>
</feature>
<feature type="compositionally biased region" description="Basic and acidic residues" evidence="1">
    <location>
        <begin position="534"/>
        <end position="559"/>
    </location>
</feature>
<dbReference type="Proteomes" id="UP000076502">
    <property type="component" value="Unassembled WGS sequence"/>
</dbReference>
<feature type="region of interest" description="Disordered" evidence="1">
    <location>
        <begin position="1"/>
        <end position="49"/>
    </location>
</feature>
<dbReference type="STRING" id="178035.A0A154PFW0"/>
<feature type="compositionally biased region" description="Low complexity" evidence="1">
    <location>
        <begin position="734"/>
        <end position="746"/>
    </location>
</feature>
<feature type="compositionally biased region" description="Basic and acidic residues" evidence="1">
    <location>
        <begin position="1841"/>
        <end position="1895"/>
    </location>
</feature>
<feature type="compositionally biased region" description="Low complexity" evidence="1">
    <location>
        <begin position="1991"/>
        <end position="2006"/>
    </location>
</feature>
<feature type="compositionally biased region" description="Basic and acidic residues" evidence="1">
    <location>
        <begin position="2617"/>
        <end position="2641"/>
    </location>
</feature>
<feature type="compositionally biased region" description="Basic and acidic residues" evidence="1">
    <location>
        <begin position="917"/>
        <end position="933"/>
    </location>
</feature>
<feature type="non-terminal residue" evidence="2">
    <location>
        <position position="1"/>
    </location>
</feature>
<feature type="compositionally biased region" description="Polar residues" evidence="1">
    <location>
        <begin position="2775"/>
        <end position="2786"/>
    </location>
</feature>
<feature type="compositionally biased region" description="Basic residues" evidence="1">
    <location>
        <begin position="790"/>
        <end position="820"/>
    </location>
</feature>
<feature type="compositionally biased region" description="Pro residues" evidence="1">
    <location>
        <begin position="2755"/>
        <end position="2768"/>
    </location>
</feature>
<accession>A0A154PFW0</accession>
<keyword evidence="3" id="KW-1185">Reference proteome</keyword>
<feature type="compositionally biased region" description="Basic residues" evidence="1">
    <location>
        <begin position="2642"/>
        <end position="2666"/>
    </location>
</feature>
<feature type="compositionally biased region" description="Acidic residues" evidence="1">
    <location>
        <begin position="501"/>
        <end position="512"/>
    </location>
</feature>
<feature type="compositionally biased region" description="Pro residues" evidence="1">
    <location>
        <begin position="2798"/>
        <end position="2814"/>
    </location>
</feature>
<feature type="compositionally biased region" description="Polar residues" evidence="1">
    <location>
        <begin position="2444"/>
        <end position="2457"/>
    </location>
</feature>
<reference evidence="2 3" key="1">
    <citation type="submission" date="2015-07" db="EMBL/GenBank/DDBJ databases">
        <title>The genome of Dufourea novaeangliae.</title>
        <authorList>
            <person name="Pan H."/>
            <person name="Kapheim K."/>
        </authorList>
    </citation>
    <scope>NUCLEOTIDE SEQUENCE [LARGE SCALE GENOMIC DNA]</scope>
    <source>
        <strain evidence="2">0120121106</strain>
        <tissue evidence="2">Whole body</tissue>
    </source>
</reference>
<feature type="compositionally biased region" description="Basic residues" evidence="1">
    <location>
        <begin position="835"/>
        <end position="845"/>
    </location>
</feature>
<feature type="compositionally biased region" description="Basic and acidic residues" evidence="1">
    <location>
        <begin position="1654"/>
        <end position="1745"/>
    </location>
</feature>